<evidence type="ECO:0000256" key="3">
    <source>
        <dbReference type="ARBA" id="ARBA00038412"/>
    </source>
</evidence>
<dbReference type="Gene3D" id="1.10.30.50">
    <property type="match status" value="1"/>
</dbReference>
<evidence type="ECO:0000313" key="6">
    <source>
        <dbReference type="EMBL" id="PIT60436.1"/>
    </source>
</evidence>
<accession>A0A855FPL6</accession>
<dbReference type="PANTHER" id="PTHR41286:SF1">
    <property type="entry name" value="HNH NUCLEASE YAJD-RELATED"/>
    <property type="match status" value="1"/>
</dbReference>
<name>A0A855FPL6_9NEIS</name>
<gene>
    <name evidence="6" type="ORF">BHC57_04070</name>
</gene>
<evidence type="ECO:0000259" key="5">
    <source>
        <dbReference type="SMART" id="SM00507"/>
    </source>
</evidence>
<dbReference type="SMART" id="SM00507">
    <property type="entry name" value="HNHc"/>
    <property type="match status" value="1"/>
</dbReference>
<dbReference type="EMBL" id="MEIU01000044">
    <property type="protein sequence ID" value="PIT60436.1"/>
    <property type="molecule type" value="Genomic_DNA"/>
</dbReference>
<keyword evidence="2" id="KW-0378">Hydrolase</keyword>
<dbReference type="GO" id="GO:0016787">
    <property type="term" value="F:hydrolase activity"/>
    <property type="evidence" value="ECO:0007669"/>
    <property type="project" value="UniProtKB-KW"/>
</dbReference>
<proteinExistence type="inferred from homology"/>
<comment type="similarity">
    <text evidence="3">Belongs to the HNH nuclease family.</text>
</comment>
<dbReference type="AlphaFoldDB" id="A0A855FPL6"/>
<dbReference type="GO" id="GO:0003676">
    <property type="term" value="F:nucleic acid binding"/>
    <property type="evidence" value="ECO:0007669"/>
    <property type="project" value="InterPro"/>
</dbReference>
<dbReference type="CDD" id="cd00085">
    <property type="entry name" value="HNHc"/>
    <property type="match status" value="1"/>
</dbReference>
<organism evidence="6 7">
    <name type="scientific">Snodgrassella alvi</name>
    <dbReference type="NCBI Taxonomy" id="1196083"/>
    <lineage>
        <taxon>Bacteria</taxon>
        <taxon>Pseudomonadati</taxon>
        <taxon>Pseudomonadota</taxon>
        <taxon>Betaproteobacteria</taxon>
        <taxon>Neisseriales</taxon>
        <taxon>Neisseriaceae</taxon>
        <taxon>Snodgrassella</taxon>
    </lineage>
</organism>
<dbReference type="PANTHER" id="PTHR41286">
    <property type="entry name" value="HNH NUCLEASE YAJD-RELATED"/>
    <property type="match status" value="1"/>
</dbReference>
<dbReference type="GO" id="GO:0008270">
    <property type="term" value="F:zinc ion binding"/>
    <property type="evidence" value="ECO:0007669"/>
    <property type="project" value="InterPro"/>
</dbReference>
<keyword evidence="1" id="KW-0540">Nuclease</keyword>
<sequence length="104" mass="11816">MKIPTLKSSLPEFNSSSATVLRDKPGATKRIRGYQWQEIKKRVLARDSFRCRSCGCIGGSLQVDHIIPLELGGSNDDSNLQVLCADCHKHKTTKELRQRYKRGW</sequence>
<dbReference type="InterPro" id="IPR002711">
    <property type="entry name" value="HNH"/>
</dbReference>
<dbReference type="RefSeq" id="WP_100089649.1">
    <property type="nucleotide sequence ID" value="NZ_MDVC01000003.1"/>
</dbReference>
<evidence type="ECO:0000313" key="7">
    <source>
        <dbReference type="Proteomes" id="UP000230463"/>
    </source>
</evidence>
<feature type="domain" description="HNH nuclease" evidence="5">
    <location>
        <begin position="38"/>
        <end position="89"/>
    </location>
</feature>
<comment type="caution">
    <text evidence="6">The sequence shown here is derived from an EMBL/GenBank/DDBJ whole genome shotgun (WGS) entry which is preliminary data.</text>
</comment>
<dbReference type="GO" id="GO:0004519">
    <property type="term" value="F:endonuclease activity"/>
    <property type="evidence" value="ECO:0007669"/>
    <property type="project" value="InterPro"/>
</dbReference>
<evidence type="ECO:0000256" key="2">
    <source>
        <dbReference type="ARBA" id="ARBA00022801"/>
    </source>
</evidence>
<dbReference type="GO" id="GO:0005829">
    <property type="term" value="C:cytosol"/>
    <property type="evidence" value="ECO:0007669"/>
    <property type="project" value="TreeGrafter"/>
</dbReference>
<reference evidence="6 7" key="1">
    <citation type="journal article" date="2017" name="MBio">
        <title>Type VI secretion-mediated competition in the bee gut microbiome.</title>
        <authorList>
            <person name="Steele M.I."/>
            <person name="Kwong W.K."/>
            <person name="Powell J.E."/>
            <person name="Whiteley M."/>
            <person name="Moran N.A."/>
        </authorList>
    </citation>
    <scope>NUCLEOTIDE SEQUENCE [LARGE SCALE GENOMIC DNA]</scope>
    <source>
        <strain evidence="6 7">HK3</strain>
    </source>
</reference>
<protein>
    <recommendedName>
        <fullName evidence="4">Putative HNH nuclease YajD</fullName>
    </recommendedName>
</protein>
<dbReference type="Proteomes" id="UP000230463">
    <property type="component" value="Unassembled WGS sequence"/>
</dbReference>
<evidence type="ECO:0000256" key="1">
    <source>
        <dbReference type="ARBA" id="ARBA00022722"/>
    </source>
</evidence>
<dbReference type="InterPro" id="IPR003615">
    <property type="entry name" value="HNH_nuc"/>
</dbReference>
<dbReference type="Pfam" id="PF01844">
    <property type="entry name" value="HNH"/>
    <property type="match status" value="1"/>
</dbReference>
<evidence type="ECO:0000256" key="4">
    <source>
        <dbReference type="ARBA" id="ARBA00040194"/>
    </source>
</evidence>